<gene>
    <name evidence="12" type="primary">cas_1</name>
    <name evidence="10" type="synonym">cas1</name>
    <name evidence="12" type="ORF">ERS672216_00331</name>
</gene>
<name>A0A128EBQ0_9BACT</name>
<dbReference type="CDD" id="cd01651">
    <property type="entry name" value="RT_G2_intron"/>
    <property type="match status" value="1"/>
</dbReference>
<comment type="cofactor">
    <cofactor evidence="10">
        <name>Mg(2+)</name>
        <dbReference type="ChEBI" id="CHEBI:18420"/>
    </cofactor>
    <cofactor evidence="10">
        <name>Mn(2+)</name>
        <dbReference type="ChEBI" id="CHEBI:29035"/>
    </cofactor>
</comment>
<dbReference type="CDD" id="cd09634">
    <property type="entry name" value="Cas1_I-II-III"/>
    <property type="match status" value="1"/>
</dbReference>
<dbReference type="GO" id="GO:0043571">
    <property type="term" value="P:maintenance of CRISPR repeat elements"/>
    <property type="evidence" value="ECO:0007669"/>
    <property type="project" value="UniProtKB-UniRule"/>
</dbReference>
<proteinExistence type="inferred from homology"/>
<evidence type="ECO:0000256" key="4">
    <source>
        <dbReference type="ARBA" id="ARBA00022801"/>
    </source>
</evidence>
<reference evidence="12 13" key="1">
    <citation type="submission" date="2016-02" db="EMBL/GenBank/DDBJ databases">
        <authorList>
            <consortium name="Pathogen Informatics"/>
        </authorList>
    </citation>
    <scope>NUCLEOTIDE SEQUENCE [LARGE SCALE GENOMIC DNA]</scope>
    <source>
        <strain evidence="12 13">RC20</strain>
    </source>
</reference>
<dbReference type="GO" id="GO:0004519">
    <property type="term" value="F:endonuclease activity"/>
    <property type="evidence" value="ECO:0007669"/>
    <property type="project" value="UniProtKB-UniRule"/>
</dbReference>
<evidence type="ECO:0000256" key="2">
    <source>
        <dbReference type="ARBA" id="ARBA00022723"/>
    </source>
</evidence>
<keyword evidence="1 10" id="KW-0540">Nuclease</keyword>
<dbReference type="GO" id="GO:0046872">
    <property type="term" value="F:metal ion binding"/>
    <property type="evidence" value="ECO:0007669"/>
    <property type="project" value="UniProtKB-UniRule"/>
</dbReference>
<evidence type="ECO:0000256" key="9">
    <source>
        <dbReference type="ARBA" id="ARBA00038592"/>
    </source>
</evidence>
<dbReference type="OrthoDB" id="5366084at2"/>
<feature type="binding site" evidence="10">
    <location>
        <position position="569"/>
    </location>
    <ligand>
        <name>Mn(2+)</name>
        <dbReference type="ChEBI" id="CHEBI:29035"/>
    </ligand>
</feature>
<comment type="subunit">
    <text evidence="9 10">Homodimer, forms a heterotetramer with a Cas2 homodimer.</text>
</comment>
<keyword evidence="3 10" id="KW-0255">Endonuclease</keyword>
<protein>
    <recommendedName>
        <fullName evidence="10">CRISPR-associated endonuclease Cas1</fullName>
        <ecNumber evidence="10">3.1.-.-</ecNumber>
    </recommendedName>
</protein>
<keyword evidence="5 10" id="KW-0460">Magnesium</keyword>
<evidence type="ECO:0000256" key="7">
    <source>
        <dbReference type="ARBA" id="ARBA00023125"/>
    </source>
</evidence>
<accession>A0A128EBQ0</accession>
<evidence type="ECO:0000256" key="3">
    <source>
        <dbReference type="ARBA" id="ARBA00022759"/>
    </source>
</evidence>
<dbReference type="GO" id="GO:0051607">
    <property type="term" value="P:defense response to virus"/>
    <property type="evidence" value="ECO:0007669"/>
    <property type="project" value="UniProtKB-UniRule"/>
</dbReference>
<dbReference type="SUPFAM" id="SSF56672">
    <property type="entry name" value="DNA/RNA polymerases"/>
    <property type="match status" value="1"/>
</dbReference>
<dbReference type="InterPro" id="IPR043502">
    <property type="entry name" value="DNA/RNA_pol_sf"/>
</dbReference>
<keyword evidence="7 10" id="KW-0238">DNA-binding</keyword>
<dbReference type="PANTHER" id="PTHR34353:SF2">
    <property type="entry name" value="CRISPR-ASSOCIATED ENDONUCLEASE CAS1 1"/>
    <property type="match status" value="1"/>
</dbReference>
<dbReference type="EMBL" id="FIZP01000001">
    <property type="protein sequence ID" value="CZE46369.1"/>
    <property type="molecule type" value="Genomic_DNA"/>
</dbReference>
<dbReference type="Pfam" id="PF00078">
    <property type="entry name" value="RVT_1"/>
    <property type="match status" value="1"/>
</dbReference>
<dbReference type="InterPro" id="IPR042206">
    <property type="entry name" value="CRISPR-assoc_Cas1_C"/>
</dbReference>
<evidence type="ECO:0000256" key="6">
    <source>
        <dbReference type="ARBA" id="ARBA00023118"/>
    </source>
</evidence>
<evidence type="ECO:0000313" key="12">
    <source>
        <dbReference type="EMBL" id="CZE46369.1"/>
    </source>
</evidence>
<dbReference type="RefSeq" id="WP_075539949.1">
    <property type="nucleotide sequence ID" value="NZ_CP053844.1"/>
</dbReference>
<dbReference type="Gene3D" id="3.100.10.20">
    <property type="entry name" value="CRISPR-associated endonuclease Cas1, N-terminal domain"/>
    <property type="match status" value="1"/>
</dbReference>
<keyword evidence="6 10" id="KW-0051">Antiviral defense</keyword>
<organism evidence="12 13">
    <name type="scientific">Campylobacter geochelonis</name>
    <dbReference type="NCBI Taxonomy" id="1780362"/>
    <lineage>
        <taxon>Bacteria</taxon>
        <taxon>Pseudomonadati</taxon>
        <taxon>Campylobacterota</taxon>
        <taxon>Epsilonproteobacteria</taxon>
        <taxon>Campylobacterales</taxon>
        <taxon>Campylobacteraceae</taxon>
        <taxon>Campylobacter</taxon>
    </lineage>
</organism>
<feature type="binding site" evidence="10">
    <location>
        <position position="645"/>
    </location>
    <ligand>
        <name>Mn(2+)</name>
        <dbReference type="ChEBI" id="CHEBI:29035"/>
    </ligand>
</feature>
<evidence type="ECO:0000313" key="13">
    <source>
        <dbReference type="Proteomes" id="UP000069632"/>
    </source>
</evidence>
<evidence type="ECO:0000259" key="11">
    <source>
        <dbReference type="PROSITE" id="PS50878"/>
    </source>
</evidence>
<comment type="similarity">
    <text evidence="10">Belongs to the CRISPR-associated endonuclease Cas1 family.</text>
</comment>
<comment type="function">
    <text evidence="10">CRISPR (clustered regularly interspaced short palindromic repeat), is an adaptive immune system that provides protection against mobile genetic elements (viruses, transposable elements and conjugative plasmids). CRISPR clusters contain spacers, sequences complementary to antecedent mobile elements, and target invading nucleic acids. CRISPR clusters are transcribed and processed into CRISPR RNA (crRNA). Acts as a dsDNA endonuclease. Involved in the integration of spacer DNA into the CRISPR cassette.</text>
</comment>
<feature type="domain" description="Reverse transcriptase" evidence="11">
    <location>
        <begin position="43"/>
        <end position="271"/>
    </location>
</feature>
<evidence type="ECO:0000256" key="1">
    <source>
        <dbReference type="ARBA" id="ARBA00022722"/>
    </source>
</evidence>
<keyword evidence="13" id="KW-1185">Reference proteome</keyword>
<evidence type="ECO:0000256" key="8">
    <source>
        <dbReference type="ARBA" id="ARBA00023211"/>
    </source>
</evidence>
<dbReference type="HAMAP" id="MF_01470">
    <property type="entry name" value="Cas1"/>
    <property type="match status" value="1"/>
</dbReference>
<dbReference type="InterPro" id="IPR042211">
    <property type="entry name" value="CRISPR-assoc_Cas1_N"/>
</dbReference>
<dbReference type="Proteomes" id="UP000069632">
    <property type="component" value="Unassembled WGS sequence"/>
</dbReference>
<dbReference type="GO" id="GO:0016787">
    <property type="term" value="F:hydrolase activity"/>
    <property type="evidence" value="ECO:0007669"/>
    <property type="project" value="UniProtKB-KW"/>
</dbReference>
<sequence length="732" mass="84254">MFEKTLEQILSDKNIQIALNSLKKTALGIDNLSELNEHFIHKLKQSCLNQTYVPEPVLQKLIPKSDGENYRKLAISSLKDKLIQKVLANELAWYFDKHFSDKSYAYRPGKSYKNAIFRLRDFLRVKPYFVIKSDIKDCFESINHSKLVALLAKYIKDKRVLNLVEIWIKNGIFNRQTYIKHSKFGIHQGDVLSPLLANIYLNQMDKFLETNNEIFIRYADDFVILADDEKFVQAKINSLKTFLSTIDLSLKDTKTAIYSPTQSFEFLGVSFYGSNLSINEAKFDKIQEKIYALSKSNDFKTDFNSYIVHLQTISLNLIKTDQTQLKRFIYALKKCVSLYIKNKTTLKTRLEIFTFLDTLNFALNFKSKGEKDEFYNQIYALTREKQALKAKPQPNPQHVLNKKKKHYLEQFAQNSLLHISTPHCFLGVSNVNFVIRYKGKVILKVRIDQIHQIIIACDISLSTNAIKAATKRNISIDFLGFNNQIYASLFSHTSTITPAYKAQIDFLNSPNSLNLAKEFIKAKATNQINYLKYLDKHYKILASNIDKMHKNLKKALISATTTSELMGYEGAISSLYFDAIASTLEDKEFKRVGKGATDLVNSLLNYGYAILYSTVQSALIKAGLYLNISYFHVSAKFSLSFDFIEEFRVVAVDRVVFTLLHQKTKLSLKDGLLDVPTKKKLTQKVALALLSTHKYKNEELNLEQIIQAQAYLLRKQIFNEAKYKGFLVRFQG</sequence>
<keyword evidence="2 10" id="KW-0479">Metal-binding</keyword>
<dbReference type="InterPro" id="IPR050646">
    <property type="entry name" value="Cas1"/>
</dbReference>
<dbReference type="InterPro" id="IPR002729">
    <property type="entry name" value="CRISPR-assoc_Cas1"/>
</dbReference>
<dbReference type="PROSITE" id="PS50878">
    <property type="entry name" value="RT_POL"/>
    <property type="match status" value="1"/>
</dbReference>
<keyword evidence="4 10" id="KW-0378">Hydrolase</keyword>
<feature type="binding site" evidence="10">
    <location>
        <position position="632"/>
    </location>
    <ligand>
        <name>Mn(2+)</name>
        <dbReference type="ChEBI" id="CHEBI:29035"/>
    </ligand>
</feature>
<evidence type="ECO:0000256" key="5">
    <source>
        <dbReference type="ARBA" id="ARBA00022842"/>
    </source>
</evidence>
<dbReference type="Pfam" id="PF01867">
    <property type="entry name" value="Cas_Cas1"/>
    <property type="match status" value="1"/>
</dbReference>
<dbReference type="NCBIfam" id="TIGR00287">
    <property type="entry name" value="cas1"/>
    <property type="match status" value="1"/>
</dbReference>
<dbReference type="AlphaFoldDB" id="A0A128EBQ0"/>
<dbReference type="EC" id="3.1.-.-" evidence="10"/>
<dbReference type="PANTHER" id="PTHR34353">
    <property type="entry name" value="CRISPR-ASSOCIATED ENDONUCLEASE CAS1 1"/>
    <property type="match status" value="1"/>
</dbReference>
<dbReference type="Gene3D" id="1.20.120.920">
    <property type="entry name" value="CRISPR-associated endonuclease Cas1, C-terminal domain"/>
    <property type="match status" value="1"/>
</dbReference>
<dbReference type="InterPro" id="IPR000477">
    <property type="entry name" value="RT_dom"/>
</dbReference>
<keyword evidence="8 10" id="KW-0464">Manganese</keyword>
<dbReference type="GO" id="GO:0003677">
    <property type="term" value="F:DNA binding"/>
    <property type="evidence" value="ECO:0007669"/>
    <property type="project" value="UniProtKB-KW"/>
</dbReference>
<evidence type="ECO:0000256" key="10">
    <source>
        <dbReference type="HAMAP-Rule" id="MF_01470"/>
    </source>
</evidence>